<keyword evidence="3" id="KW-0378">Hydrolase</keyword>
<dbReference type="CDD" id="cd07022">
    <property type="entry name" value="S49_Sppa_36K_type"/>
    <property type="match status" value="1"/>
</dbReference>
<feature type="compositionally biased region" description="Low complexity" evidence="5">
    <location>
        <begin position="419"/>
        <end position="430"/>
    </location>
</feature>
<feature type="region of interest" description="Disordered" evidence="5">
    <location>
        <begin position="304"/>
        <end position="442"/>
    </location>
</feature>
<dbReference type="Gene3D" id="3.90.226.10">
    <property type="entry name" value="2-enoyl-CoA Hydratase, Chain A, domain 1"/>
    <property type="match status" value="1"/>
</dbReference>
<sequence>MRHPNVAARVFHTPLLAAPAKAAAFIMGFGPRITGVEVEVEGAAPTPEASVRARASLLDDRLEDDLRAGRRAGYRTKDGVAVIPVTGTLVHRGAWLGQSSGETSYEGLAAQIETAASDPYVRGVALEIDSFGGEVAGCFSLADQIRALRADKPVWAFVSDHAYSAGYAVASQADRVILPRTAGVGSIGVIAMHADFSGRLETVGVRVTVIAAGDHKSDGNPYEPLPESVRESLQAEMEKLRLIFAETVGAGRGAALDAAGALATEAGTFIGADAVEAGLADEVANPREAFERFVAQVNGRQASAAVGATSKRNFPMSDKPTNPVEPAPTAAVPEPAAPAAGAPEPATPPQGPSAADERARISAILNHPEAAGREDLAKSLAFESDMSAEQAGRHLAAAPKASPQQSLSASMDAEATELEAPGPSGAAAEPTLAQRARERWAS</sequence>
<dbReference type="Gene3D" id="6.20.330.10">
    <property type="match status" value="1"/>
</dbReference>
<dbReference type="Pfam" id="PF01343">
    <property type="entry name" value="Peptidase_S49"/>
    <property type="match status" value="1"/>
</dbReference>
<dbReference type="InterPro" id="IPR002142">
    <property type="entry name" value="Peptidase_S49"/>
</dbReference>
<dbReference type="Proteomes" id="UP000023430">
    <property type="component" value="Unassembled WGS sequence"/>
</dbReference>
<evidence type="ECO:0000313" key="7">
    <source>
        <dbReference type="EMBL" id="ETX26859.1"/>
    </source>
</evidence>
<evidence type="ECO:0000313" key="8">
    <source>
        <dbReference type="Proteomes" id="UP000023430"/>
    </source>
</evidence>
<evidence type="ECO:0000256" key="2">
    <source>
        <dbReference type="ARBA" id="ARBA00022670"/>
    </source>
</evidence>
<dbReference type="PANTHER" id="PTHR33209">
    <property type="entry name" value="PROTEASE 4"/>
    <property type="match status" value="1"/>
</dbReference>
<keyword evidence="8" id="KW-1185">Reference proteome</keyword>
<proteinExistence type="inferred from homology"/>
<dbReference type="eggNOG" id="COG0616">
    <property type="taxonomic scope" value="Bacteria"/>
</dbReference>
<organism evidence="7 8">
    <name type="scientific">Roseivivax isoporae LMG 25204</name>
    <dbReference type="NCBI Taxonomy" id="1449351"/>
    <lineage>
        <taxon>Bacteria</taxon>
        <taxon>Pseudomonadati</taxon>
        <taxon>Pseudomonadota</taxon>
        <taxon>Alphaproteobacteria</taxon>
        <taxon>Rhodobacterales</taxon>
        <taxon>Roseobacteraceae</taxon>
        <taxon>Roseivivax</taxon>
    </lineage>
</organism>
<dbReference type="STRING" id="1449351.RISW2_18865"/>
<dbReference type="PATRIC" id="fig|1449351.3.peg.4250"/>
<protein>
    <submittedName>
        <fullName evidence="7">Serine protease</fullName>
    </submittedName>
</protein>
<dbReference type="InterPro" id="IPR029045">
    <property type="entry name" value="ClpP/crotonase-like_dom_sf"/>
</dbReference>
<dbReference type="GO" id="GO:0006508">
    <property type="term" value="P:proteolysis"/>
    <property type="evidence" value="ECO:0007669"/>
    <property type="project" value="UniProtKB-KW"/>
</dbReference>
<gene>
    <name evidence="7" type="ORF">RISW2_18865</name>
</gene>
<dbReference type="RefSeq" id="WP_043774726.1">
    <property type="nucleotide sequence ID" value="NZ_JAME01000051.1"/>
</dbReference>
<reference evidence="7 8" key="1">
    <citation type="submission" date="2014-01" db="EMBL/GenBank/DDBJ databases">
        <title>Roseivivax isoporae LMG 25204 Genome Sequencing.</title>
        <authorList>
            <person name="Lai Q."/>
            <person name="Li G."/>
            <person name="Shao Z."/>
        </authorList>
    </citation>
    <scope>NUCLEOTIDE SEQUENCE [LARGE SCALE GENOMIC DNA]</scope>
    <source>
        <strain evidence="7 8">LMG 25204</strain>
    </source>
</reference>
<comment type="similarity">
    <text evidence="1">Belongs to the peptidase S49 family.</text>
</comment>
<evidence type="ECO:0000256" key="4">
    <source>
        <dbReference type="ARBA" id="ARBA00022825"/>
    </source>
</evidence>
<keyword evidence="2 7" id="KW-0645">Protease</keyword>
<name>X7F459_9RHOB</name>
<evidence type="ECO:0000256" key="1">
    <source>
        <dbReference type="ARBA" id="ARBA00008683"/>
    </source>
</evidence>
<dbReference type="PANTHER" id="PTHR33209:SF1">
    <property type="entry name" value="PEPTIDASE S49 DOMAIN-CONTAINING PROTEIN"/>
    <property type="match status" value="1"/>
</dbReference>
<dbReference type="AlphaFoldDB" id="X7F459"/>
<evidence type="ECO:0000256" key="5">
    <source>
        <dbReference type="SAM" id="MobiDB-lite"/>
    </source>
</evidence>
<keyword evidence="4" id="KW-0720">Serine protease</keyword>
<comment type="caution">
    <text evidence="7">The sequence shown here is derived from an EMBL/GenBank/DDBJ whole genome shotgun (WGS) entry which is preliminary data.</text>
</comment>
<accession>X7F459</accession>
<evidence type="ECO:0000256" key="3">
    <source>
        <dbReference type="ARBA" id="ARBA00022801"/>
    </source>
</evidence>
<dbReference type="OrthoDB" id="266140at2"/>
<evidence type="ECO:0000259" key="6">
    <source>
        <dbReference type="Pfam" id="PF01343"/>
    </source>
</evidence>
<feature type="compositionally biased region" description="Low complexity" evidence="5">
    <location>
        <begin position="320"/>
        <end position="344"/>
    </location>
</feature>
<dbReference type="GO" id="GO:0008236">
    <property type="term" value="F:serine-type peptidase activity"/>
    <property type="evidence" value="ECO:0007669"/>
    <property type="project" value="UniProtKB-KW"/>
</dbReference>
<dbReference type="EMBL" id="JAME01000051">
    <property type="protein sequence ID" value="ETX26859.1"/>
    <property type="molecule type" value="Genomic_DNA"/>
</dbReference>
<feature type="domain" description="Peptidase S49" evidence="6">
    <location>
        <begin position="147"/>
        <end position="294"/>
    </location>
</feature>
<dbReference type="InterPro" id="IPR033855">
    <property type="entry name" value="Protein_C"/>
</dbReference>
<dbReference type="SUPFAM" id="SSF52096">
    <property type="entry name" value="ClpP/crotonase"/>
    <property type="match status" value="1"/>
</dbReference>